<comment type="subcellular location">
    <subcellularLocation>
        <location evidence="1">Cytoplasm</location>
        <location evidence="1">Cytoskeleton</location>
    </subcellularLocation>
</comment>
<dbReference type="GO" id="GO:0006897">
    <property type="term" value="P:endocytosis"/>
    <property type="evidence" value="ECO:0007669"/>
    <property type="project" value="InterPro"/>
</dbReference>
<dbReference type="GO" id="GO:0008289">
    <property type="term" value="F:lipid binding"/>
    <property type="evidence" value="ECO:0007669"/>
    <property type="project" value="TreeGrafter"/>
</dbReference>
<dbReference type="PROSITE" id="PS51021">
    <property type="entry name" value="BAR"/>
    <property type="match status" value="1"/>
</dbReference>
<dbReference type="PANTHER" id="PTHR47174:SF3">
    <property type="entry name" value="BRIDGING INTEGRATOR 3"/>
    <property type="match status" value="1"/>
</dbReference>
<dbReference type="PANTHER" id="PTHR47174">
    <property type="entry name" value="BRIDGING INTEGRATOR 3"/>
    <property type="match status" value="1"/>
</dbReference>
<evidence type="ECO:0000256" key="2">
    <source>
        <dbReference type="ARBA" id="ARBA00022490"/>
    </source>
</evidence>
<keyword evidence="6" id="KW-1185">Reference proteome</keyword>
<accession>A0A9W8B8C3</accession>
<dbReference type="Gene3D" id="1.20.1270.60">
    <property type="entry name" value="Arfaptin homology (AH) domain/BAR domain"/>
    <property type="match status" value="1"/>
</dbReference>
<gene>
    <name evidence="5" type="primary">hob3</name>
    <name evidence="5" type="ORF">H4R34_002304</name>
</gene>
<dbReference type="Proteomes" id="UP001151582">
    <property type="component" value="Unassembled WGS sequence"/>
</dbReference>
<dbReference type="EMBL" id="JANBQB010000150">
    <property type="protein sequence ID" value="KAJ1980834.1"/>
    <property type="molecule type" value="Genomic_DNA"/>
</dbReference>
<dbReference type="Pfam" id="PF03114">
    <property type="entry name" value="BAR"/>
    <property type="match status" value="1"/>
</dbReference>
<evidence type="ECO:0000259" key="4">
    <source>
        <dbReference type="PROSITE" id="PS51021"/>
    </source>
</evidence>
<dbReference type="InterPro" id="IPR027267">
    <property type="entry name" value="AH/BAR_dom_sf"/>
</dbReference>
<reference evidence="5" key="1">
    <citation type="submission" date="2022-07" db="EMBL/GenBank/DDBJ databases">
        <title>Phylogenomic reconstructions and comparative analyses of Kickxellomycotina fungi.</title>
        <authorList>
            <person name="Reynolds N.K."/>
            <person name="Stajich J.E."/>
            <person name="Barry K."/>
            <person name="Grigoriev I.V."/>
            <person name="Crous P."/>
            <person name="Smith M.E."/>
        </authorList>
    </citation>
    <scope>NUCLEOTIDE SEQUENCE</scope>
    <source>
        <strain evidence="5">RSA 567</strain>
    </source>
</reference>
<feature type="domain" description="BAR" evidence="4">
    <location>
        <begin position="17"/>
        <end position="238"/>
    </location>
</feature>
<evidence type="ECO:0000256" key="3">
    <source>
        <dbReference type="ARBA" id="ARBA00023212"/>
    </source>
</evidence>
<dbReference type="SMART" id="SM00721">
    <property type="entry name" value="BAR"/>
    <property type="match status" value="1"/>
</dbReference>
<proteinExistence type="predicted"/>
<dbReference type="GO" id="GO:0051666">
    <property type="term" value="P:actin cortical patch localization"/>
    <property type="evidence" value="ECO:0007669"/>
    <property type="project" value="InterPro"/>
</dbReference>
<dbReference type="GO" id="GO:0043332">
    <property type="term" value="C:mating projection tip"/>
    <property type="evidence" value="ECO:0007669"/>
    <property type="project" value="TreeGrafter"/>
</dbReference>
<evidence type="ECO:0000313" key="5">
    <source>
        <dbReference type="EMBL" id="KAJ1980834.1"/>
    </source>
</evidence>
<dbReference type="GO" id="GO:0015629">
    <property type="term" value="C:actin cytoskeleton"/>
    <property type="evidence" value="ECO:0007669"/>
    <property type="project" value="TreeGrafter"/>
</dbReference>
<evidence type="ECO:0000256" key="1">
    <source>
        <dbReference type="ARBA" id="ARBA00004245"/>
    </source>
</evidence>
<dbReference type="SUPFAM" id="SSF103657">
    <property type="entry name" value="BAR/IMD domain-like"/>
    <property type="match status" value="1"/>
</dbReference>
<dbReference type="GO" id="GO:0031097">
    <property type="term" value="C:medial cortex"/>
    <property type="evidence" value="ECO:0007669"/>
    <property type="project" value="TreeGrafter"/>
</dbReference>
<keyword evidence="2" id="KW-0963">Cytoplasm</keyword>
<evidence type="ECO:0000313" key="6">
    <source>
        <dbReference type="Proteomes" id="UP001151582"/>
    </source>
</evidence>
<dbReference type="GO" id="GO:0097320">
    <property type="term" value="P:plasma membrane tubulation"/>
    <property type="evidence" value="ECO:0007669"/>
    <property type="project" value="TreeGrafter"/>
</dbReference>
<name>A0A9W8B8C3_9FUNG</name>
<keyword evidence="3" id="KW-0206">Cytoskeleton</keyword>
<organism evidence="5 6">
    <name type="scientific">Dimargaris verticillata</name>
    <dbReference type="NCBI Taxonomy" id="2761393"/>
    <lineage>
        <taxon>Eukaryota</taxon>
        <taxon>Fungi</taxon>
        <taxon>Fungi incertae sedis</taxon>
        <taxon>Zoopagomycota</taxon>
        <taxon>Kickxellomycotina</taxon>
        <taxon>Dimargaritomycetes</taxon>
        <taxon>Dimargaritales</taxon>
        <taxon>Dimargaritaceae</taxon>
        <taxon>Dimargaris</taxon>
    </lineage>
</organism>
<comment type="caution">
    <text evidence="5">The sequence shown here is derived from an EMBL/GenBank/DDBJ whole genome shotgun (WGS) entry which is preliminary data.</text>
</comment>
<dbReference type="AlphaFoldDB" id="A0A9W8B8C3"/>
<dbReference type="OrthoDB" id="446293at2759"/>
<dbReference type="InterPro" id="IPR004148">
    <property type="entry name" value="BAR_dom"/>
</dbReference>
<dbReference type="InterPro" id="IPR046982">
    <property type="entry name" value="BIN3/RVS161-like"/>
</dbReference>
<protein>
    <submittedName>
        <fullName evidence="5">BAR adaptor protein Hob3</fullName>
    </submittedName>
</protein>
<dbReference type="GO" id="GO:1990528">
    <property type="term" value="C:Rvs161p-Rvs167p complex"/>
    <property type="evidence" value="ECO:0007669"/>
    <property type="project" value="TreeGrafter"/>
</dbReference>
<sequence>MSWSGFKKTVNRTGISLMQGFGAIDKTVDKDFQEKEAMFKCLQSKSDELHRQARGYLNSVRVAMTSAQLQMAEHLDGFYEESTAGAAGALHYRRAMGEIDATVRTEFDEVYRETVLNPIGRYCGYIPEFNTAINKRGRKLLDYDQAKSKLKKTVDRPTDDVNRAPQAEQAANNAHEMYTVLNQQLLEEIPRFINIRVPYLEPSFEAMLKTQLKFFEDSYTLLQEVGTKLPVDAPGMDVTNERGVNDQVEDTLDLLRNLSICGMLHRPTAATAKQ</sequence>